<dbReference type="AlphaFoldDB" id="A0A1Y1XS05"/>
<dbReference type="PANTHER" id="PTHR10984">
    <property type="entry name" value="ENDOPLASMIC RETICULUM-GOLGI INTERMEDIATE COMPARTMENT PROTEIN"/>
    <property type="match status" value="1"/>
</dbReference>
<accession>A0A1Y1XS05</accession>
<dbReference type="GO" id="GO:0030134">
    <property type="term" value="C:COPII-coated ER to Golgi transport vesicle"/>
    <property type="evidence" value="ECO:0007669"/>
    <property type="project" value="TreeGrafter"/>
</dbReference>
<dbReference type="InterPro" id="IPR012936">
    <property type="entry name" value="Erv_C"/>
</dbReference>
<dbReference type="Pfam" id="PF07970">
    <property type="entry name" value="COPIIcoated_ERV"/>
    <property type="match status" value="1"/>
</dbReference>
<evidence type="ECO:0000259" key="6">
    <source>
        <dbReference type="Pfam" id="PF07970"/>
    </source>
</evidence>
<dbReference type="STRING" id="1314790.A0A1Y1XS05"/>
<evidence type="ECO:0000259" key="7">
    <source>
        <dbReference type="Pfam" id="PF13850"/>
    </source>
</evidence>
<dbReference type="InParanoid" id="A0A1Y1XS05"/>
<organism evidence="8 9">
    <name type="scientific">Basidiobolus meristosporus CBS 931.73</name>
    <dbReference type="NCBI Taxonomy" id="1314790"/>
    <lineage>
        <taxon>Eukaryota</taxon>
        <taxon>Fungi</taxon>
        <taxon>Fungi incertae sedis</taxon>
        <taxon>Zoopagomycota</taxon>
        <taxon>Entomophthoromycotina</taxon>
        <taxon>Basidiobolomycetes</taxon>
        <taxon>Basidiobolales</taxon>
        <taxon>Basidiobolaceae</taxon>
        <taxon>Basidiobolus</taxon>
    </lineage>
</organism>
<keyword evidence="3 5" id="KW-1133">Transmembrane helix</keyword>
<proteinExistence type="predicted"/>
<comment type="subcellular location">
    <subcellularLocation>
        <location evidence="1">Membrane</location>
    </subcellularLocation>
</comment>
<keyword evidence="4 5" id="KW-0472">Membrane</keyword>
<feature type="transmembrane region" description="Helical" evidence="5">
    <location>
        <begin position="294"/>
        <end position="316"/>
    </location>
</feature>
<keyword evidence="9" id="KW-1185">Reference proteome</keyword>
<dbReference type="PANTHER" id="PTHR10984:SF30">
    <property type="entry name" value="ENDOPLASMIC RETICULUM-GOLGI INTERMEDIATE COMPARTMENT PROTEIN 2"/>
    <property type="match status" value="1"/>
</dbReference>
<evidence type="ECO:0000256" key="1">
    <source>
        <dbReference type="ARBA" id="ARBA00004370"/>
    </source>
</evidence>
<evidence type="ECO:0000256" key="4">
    <source>
        <dbReference type="ARBA" id="ARBA00023136"/>
    </source>
</evidence>
<comment type="caution">
    <text evidence="8">The sequence shown here is derived from an EMBL/GenBank/DDBJ whole genome shotgun (WGS) entry which is preliminary data.</text>
</comment>
<evidence type="ECO:0000313" key="8">
    <source>
        <dbReference type="EMBL" id="ORX88530.1"/>
    </source>
</evidence>
<dbReference type="GO" id="GO:0006888">
    <property type="term" value="P:endoplasmic reticulum to Golgi vesicle-mediated transport"/>
    <property type="evidence" value="ECO:0007669"/>
    <property type="project" value="TreeGrafter"/>
</dbReference>
<dbReference type="EMBL" id="MCFE01000521">
    <property type="protein sequence ID" value="ORX88530.1"/>
    <property type="molecule type" value="Genomic_DNA"/>
</dbReference>
<sequence>MFSRLQKKLANLDAFPKVDEGYQRRSKSGGLVSFLISLVLFYLIQSEVREYLTTKQEFEFLVDPNIEHTMQVNLDVYLAMDCENLTVDVLDAAGASSRVKHSLNVVPVYYTFAPLESRPVNQKEPEEDIDVEQIIRDARKSEKRSDALDAEEYNACRVSGSMKVNKVAGNLHITAFGHGYGGSHVDHEALNFTHYIRHLSFGHNYPHLVNPLNNVYERAESNFDLFQYFISIVPTIYLDSADNVLLTNQYAVTDSSKSLEPGMQQTQVPGIFFKYDLEPISVRVSETRPPFPTFLVRLCGLVGGIWATTGVTYQLIRLVTRRAH</sequence>
<feature type="domain" description="Endoplasmic reticulum vesicle transporter C-terminal" evidence="6">
    <location>
        <begin position="141"/>
        <end position="310"/>
    </location>
</feature>
<dbReference type="FunCoup" id="A0A1Y1XS05">
    <property type="interactions" value="78"/>
</dbReference>
<gene>
    <name evidence="8" type="ORF">K493DRAFT_319391</name>
</gene>
<dbReference type="GO" id="GO:0006890">
    <property type="term" value="P:retrograde vesicle-mediated transport, Golgi to endoplasmic reticulum"/>
    <property type="evidence" value="ECO:0007669"/>
    <property type="project" value="TreeGrafter"/>
</dbReference>
<dbReference type="InterPro" id="IPR039542">
    <property type="entry name" value="Erv_N"/>
</dbReference>
<protein>
    <submittedName>
        <fullName evidence="8">DUF1692-domain-containing protein</fullName>
    </submittedName>
</protein>
<feature type="domain" description="Endoplasmic reticulum vesicle transporter N-terminal" evidence="7">
    <location>
        <begin position="9"/>
        <end position="95"/>
    </location>
</feature>
<keyword evidence="2 5" id="KW-0812">Transmembrane</keyword>
<evidence type="ECO:0000256" key="2">
    <source>
        <dbReference type="ARBA" id="ARBA00022692"/>
    </source>
</evidence>
<evidence type="ECO:0000313" key="9">
    <source>
        <dbReference type="Proteomes" id="UP000193498"/>
    </source>
</evidence>
<dbReference type="Proteomes" id="UP000193498">
    <property type="component" value="Unassembled WGS sequence"/>
</dbReference>
<dbReference type="OrthoDB" id="5541786at2759"/>
<evidence type="ECO:0000256" key="3">
    <source>
        <dbReference type="ARBA" id="ARBA00022989"/>
    </source>
</evidence>
<evidence type="ECO:0000256" key="5">
    <source>
        <dbReference type="SAM" id="Phobius"/>
    </source>
</evidence>
<dbReference type="GO" id="GO:0005783">
    <property type="term" value="C:endoplasmic reticulum"/>
    <property type="evidence" value="ECO:0007669"/>
    <property type="project" value="TreeGrafter"/>
</dbReference>
<dbReference type="Pfam" id="PF13850">
    <property type="entry name" value="ERGIC_N"/>
    <property type="match status" value="1"/>
</dbReference>
<reference evidence="8 9" key="1">
    <citation type="submission" date="2016-07" db="EMBL/GenBank/DDBJ databases">
        <title>Pervasive Adenine N6-methylation of Active Genes in Fungi.</title>
        <authorList>
            <consortium name="DOE Joint Genome Institute"/>
            <person name="Mondo S.J."/>
            <person name="Dannebaum R.O."/>
            <person name="Kuo R.C."/>
            <person name="Labutti K."/>
            <person name="Haridas S."/>
            <person name="Kuo A."/>
            <person name="Salamov A."/>
            <person name="Ahrendt S.R."/>
            <person name="Lipzen A."/>
            <person name="Sullivan W."/>
            <person name="Andreopoulos W.B."/>
            <person name="Clum A."/>
            <person name="Lindquist E."/>
            <person name="Daum C."/>
            <person name="Ramamoorthy G.K."/>
            <person name="Gryganskyi A."/>
            <person name="Culley D."/>
            <person name="Magnuson J.K."/>
            <person name="James T.Y."/>
            <person name="O'Malley M.A."/>
            <person name="Stajich J.E."/>
            <person name="Spatafora J.W."/>
            <person name="Visel A."/>
            <person name="Grigoriev I.V."/>
        </authorList>
    </citation>
    <scope>NUCLEOTIDE SEQUENCE [LARGE SCALE GENOMIC DNA]</scope>
    <source>
        <strain evidence="8 9">CBS 931.73</strain>
    </source>
</reference>
<dbReference type="GO" id="GO:0016020">
    <property type="term" value="C:membrane"/>
    <property type="evidence" value="ECO:0007669"/>
    <property type="project" value="UniProtKB-SubCell"/>
</dbReference>
<name>A0A1Y1XS05_9FUNG</name>
<dbReference type="InterPro" id="IPR045888">
    <property type="entry name" value="Erv"/>
</dbReference>